<dbReference type="InterPro" id="IPR027379">
    <property type="entry name" value="CLS_N"/>
</dbReference>
<evidence type="ECO:0000313" key="8">
    <source>
        <dbReference type="EMBL" id="MCL6217422.1"/>
    </source>
</evidence>
<feature type="domain" description="Cardiolipin synthase N-terminal" evidence="7">
    <location>
        <begin position="21"/>
        <end position="60"/>
    </location>
</feature>
<keyword evidence="3 6" id="KW-0812">Transmembrane</keyword>
<evidence type="ECO:0000313" key="9">
    <source>
        <dbReference type="Proteomes" id="UP001139521"/>
    </source>
</evidence>
<evidence type="ECO:0000256" key="1">
    <source>
        <dbReference type="ARBA" id="ARBA00004651"/>
    </source>
</evidence>
<evidence type="ECO:0000256" key="3">
    <source>
        <dbReference type="ARBA" id="ARBA00022692"/>
    </source>
</evidence>
<reference evidence="8" key="1">
    <citation type="submission" date="2022-01" db="EMBL/GenBank/DDBJ databases">
        <title>Genome sequencing of Zunongwangia sp. M21534 genome.</title>
        <authorList>
            <person name="Chen Y."/>
            <person name="Dong C."/>
            <person name="Shao Z."/>
        </authorList>
    </citation>
    <scope>NUCLEOTIDE SEQUENCE</scope>
    <source>
        <strain evidence="8">MCCC M21534</strain>
    </source>
</reference>
<dbReference type="Pfam" id="PF13396">
    <property type="entry name" value="PLDc_N"/>
    <property type="match status" value="1"/>
</dbReference>
<evidence type="ECO:0000259" key="7">
    <source>
        <dbReference type="Pfam" id="PF13396"/>
    </source>
</evidence>
<sequence>MGSFQIIFVLIAFLFGFLFPLLAIIDIVRNDFKGNDKIVWLLVVVFLNFFGTILYFIMGRKQKLS</sequence>
<accession>A0A9X1ZMF9</accession>
<proteinExistence type="predicted"/>
<comment type="caution">
    <text evidence="8">The sequence shown here is derived from an EMBL/GenBank/DDBJ whole genome shotgun (WGS) entry which is preliminary data.</text>
</comment>
<comment type="subcellular location">
    <subcellularLocation>
        <location evidence="1">Cell membrane</location>
        <topology evidence="1">Multi-pass membrane protein</topology>
    </subcellularLocation>
</comment>
<feature type="transmembrane region" description="Helical" evidence="6">
    <location>
        <begin position="6"/>
        <end position="27"/>
    </location>
</feature>
<organism evidence="8 9">
    <name type="scientific">Zunongwangia pacifica</name>
    <dbReference type="NCBI Taxonomy" id="2911062"/>
    <lineage>
        <taxon>Bacteria</taxon>
        <taxon>Pseudomonadati</taxon>
        <taxon>Bacteroidota</taxon>
        <taxon>Flavobacteriia</taxon>
        <taxon>Flavobacteriales</taxon>
        <taxon>Flavobacteriaceae</taxon>
        <taxon>Zunongwangia</taxon>
    </lineage>
</organism>
<evidence type="ECO:0000256" key="4">
    <source>
        <dbReference type="ARBA" id="ARBA00022989"/>
    </source>
</evidence>
<name>A0A9X1ZMF9_9FLAO</name>
<keyword evidence="2" id="KW-1003">Cell membrane</keyword>
<keyword evidence="9" id="KW-1185">Reference proteome</keyword>
<evidence type="ECO:0000256" key="6">
    <source>
        <dbReference type="SAM" id="Phobius"/>
    </source>
</evidence>
<keyword evidence="4 6" id="KW-1133">Transmembrane helix</keyword>
<gene>
    <name evidence="8" type="ORF">L1967_03855</name>
</gene>
<dbReference type="Proteomes" id="UP001139521">
    <property type="component" value="Unassembled WGS sequence"/>
</dbReference>
<dbReference type="EMBL" id="JAKHSK010000004">
    <property type="protein sequence ID" value="MCL6217422.1"/>
    <property type="molecule type" value="Genomic_DNA"/>
</dbReference>
<dbReference type="RefSeq" id="WP_249600406.1">
    <property type="nucleotide sequence ID" value="NZ_JAKHSK010000004.1"/>
</dbReference>
<evidence type="ECO:0000256" key="5">
    <source>
        <dbReference type="ARBA" id="ARBA00023136"/>
    </source>
</evidence>
<protein>
    <submittedName>
        <fullName evidence="8">PLD nuclease N-terminal domain-containing protein</fullName>
    </submittedName>
</protein>
<evidence type="ECO:0000256" key="2">
    <source>
        <dbReference type="ARBA" id="ARBA00022475"/>
    </source>
</evidence>
<dbReference type="GO" id="GO:0005886">
    <property type="term" value="C:plasma membrane"/>
    <property type="evidence" value="ECO:0007669"/>
    <property type="project" value="UniProtKB-SubCell"/>
</dbReference>
<feature type="transmembrane region" description="Helical" evidence="6">
    <location>
        <begin position="39"/>
        <end position="58"/>
    </location>
</feature>
<dbReference type="AlphaFoldDB" id="A0A9X1ZMF9"/>
<keyword evidence="5 6" id="KW-0472">Membrane</keyword>